<name>A0ABT8LA82_9BACT</name>
<dbReference type="PIRSF" id="PIRSF016838">
    <property type="entry name" value="PafC"/>
    <property type="match status" value="1"/>
</dbReference>
<protein>
    <submittedName>
        <fullName evidence="4">YafY family protein</fullName>
    </submittedName>
</protein>
<dbReference type="InterPro" id="IPR026881">
    <property type="entry name" value="WYL_dom"/>
</dbReference>
<dbReference type="PROSITE" id="PS52050">
    <property type="entry name" value="WYL"/>
    <property type="match status" value="1"/>
</dbReference>
<dbReference type="EMBL" id="JAUJEB010000005">
    <property type="protein sequence ID" value="MDN5214662.1"/>
    <property type="molecule type" value="Genomic_DNA"/>
</dbReference>
<dbReference type="SUPFAM" id="SSF46785">
    <property type="entry name" value="Winged helix' DNA-binding domain"/>
    <property type="match status" value="1"/>
</dbReference>
<comment type="caution">
    <text evidence="4">The sequence shown here is derived from an EMBL/GenBank/DDBJ whole genome shotgun (WGS) entry which is preliminary data.</text>
</comment>
<reference evidence="4" key="1">
    <citation type="submission" date="2023-06" db="EMBL/GenBank/DDBJ databases">
        <title>Genomic of Agaribacillus aureum.</title>
        <authorList>
            <person name="Wang G."/>
        </authorList>
    </citation>
    <scope>NUCLEOTIDE SEQUENCE</scope>
    <source>
        <strain evidence="4">BMA12</strain>
    </source>
</reference>
<proteinExistence type="predicted"/>
<dbReference type="InterPro" id="IPR028349">
    <property type="entry name" value="PafC-like"/>
</dbReference>
<sequence>MNRIDRLTAILVQLQSKRLITGQEIADRFDISIRTVYRDIRALEEAGVPIGAEAGKGYFIMDGYHLPPVMFTREEASAMLLSGKFLEKQSDKSLKTNFDNALLKVKAVLKFQEKDHIESLEEHVAVLSVQRPTHTDFPNNFLSEIQNAIVTKEVLKFDYYASYKDEFTTRQAEPSGLCHYGGHWHLIAYCRMRKDFRDFRVDRISKLRGQGEHFSKDRKADFHNFVKKMILGSPLEEVKLRFDKAVMRYIGEQKYYYGFVEEKPDKDSTICTFMTPDLGYFARWVLMFGSSVNVVSPNELKEAVYSLVEELHSHYR</sequence>
<dbReference type="Pfam" id="PF08279">
    <property type="entry name" value="HTH_11"/>
    <property type="match status" value="1"/>
</dbReference>
<evidence type="ECO:0000256" key="1">
    <source>
        <dbReference type="ARBA" id="ARBA00023015"/>
    </source>
</evidence>
<dbReference type="InterPro" id="IPR051534">
    <property type="entry name" value="CBASS_pafABC_assoc_protein"/>
</dbReference>
<dbReference type="Pfam" id="PF25583">
    <property type="entry name" value="WCX"/>
    <property type="match status" value="1"/>
</dbReference>
<accession>A0ABT8LA82</accession>
<dbReference type="PROSITE" id="PS51000">
    <property type="entry name" value="HTH_DEOR_2"/>
    <property type="match status" value="1"/>
</dbReference>
<feature type="domain" description="HTH deoR-type" evidence="3">
    <location>
        <begin position="3"/>
        <end position="58"/>
    </location>
</feature>
<keyword evidence="2" id="KW-0804">Transcription</keyword>
<evidence type="ECO:0000256" key="2">
    <source>
        <dbReference type="ARBA" id="ARBA00023163"/>
    </source>
</evidence>
<dbReference type="InterPro" id="IPR013196">
    <property type="entry name" value="HTH_11"/>
</dbReference>
<dbReference type="RefSeq" id="WP_346760001.1">
    <property type="nucleotide sequence ID" value="NZ_JAUJEB010000005.1"/>
</dbReference>
<dbReference type="InterPro" id="IPR036388">
    <property type="entry name" value="WH-like_DNA-bd_sf"/>
</dbReference>
<dbReference type="PANTHER" id="PTHR34580">
    <property type="match status" value="1"/>
</dbReference>
<dbReference type="Gene3D" id="1.10.10.10">
    <property type="entry name" value="Winged helix-like DNA-binding domain superfamily/Winged helix DNA-binding domain"/>
    <property type="match status" value="1"/>
</dbReference>
<dbReference type="Pfam" id="PF13280">
    <property type="entry name" value="WYL"/>
    <property type="match status" value="1"/>
</dbReference>
<dbReference type="InterPro" id="IPR057727">
    <property type="entry name" value="WCX_dom"/>
</dbReference>
<organism evidence="4 5">
    <name type="scientific">Agaribacillus aureus</name>
    <dbReference type="NCBI Taxonomy" id="3051825"/>
    <lineage>
        <taxon>Bacteria</taxon>
        <taxon>Pseudomonadati</taxon>
        <taxon>Bacteroidota</taxon>
        <taxon>Cytophagia</taxon>
        <taxon>Cytophagales</taxon>
        <taxon>Splendidivirgaceae</taxon>
        <taxon>Agaribacillus</taxon>
    </lineage>
</organism>
<dbReference type="PANTHER" id="PTHR34580:SF3">
    <property type="entry name" value="PROTEIN PAFB"/>
    <property type="match status" value="1"/>
</dbReference>
<dbReference type="InterPro" id="IPR036390">
    <property type="entry name" value="WH_DNA-bd_sf"/>
</dbReference>
<evidence type="ECO:0000313" key="5">
    <source>
        <dbReference type="Proteomes" id="UP001172083"/>
    </source>
</evidence>
<dbReference type="Proteomes" id="UP001172083">
    <property type="component" value="Unassembled WGS sequence"/>
</dbReference>
<dbReference type="InterPro" id="IPR001034">
    <property type="entry name" value="DeoR_HTH"/>
</dbReference>
<evidence type="ECO:0000259" key="3">
    <source>
        <dbReference type="PROSITE" id="PS51000"/>
    </source>
</evidence>
<keyword evidence="5" id="KW-1185">Reference proteome</keyword>
<keyword evidence="1" id="KW-0805">Transcription regulation</keyword>
<gene>
    <name evidence="4" type="ORF">QQ020_21460</name>
</gene>
<evidence type="ECO:0000313" key="4">
    <source>
        <dbReference type="EMBL" id="MDN5214662.1"/>
    </source>
</evidence>